<dbReference type="AlphaFoldDB" id="A0A840VXG2"/>
<evidence type="ECO:0000313" key="4">
    <source>
        <dbReference type="Proteomes" id="UP000579647"/>
    </source>
</evidence>
<dbReference type="InterPro" id="IPR007278">
    <property type="entry name" value="DUF397"/>
</dbReference>
<dbReference type="Pfam" id="PF04149">
    <property type="entry name" value="DUF397"/>
    <property type="match status" value="1"/>
</dbReference>
<accession>A0A840VXG2</accession>
<gene>
    <name evidence="3" type="ORF">HNR07_000186</name>
</gene>
<reference evidence="3 4" key="1">
    <citation type="submission" date="2020-08" db="EMBL/GenBank/DDBJ databases">
        <title>Sequencing the genomes of 1000 actinobacteria strains.</title>
        <authorList>
            <person name="Klenk H.-P."/>
        </authorList>
    </citation>
    <scope>NUCLEOTIDE SEQUENCE [LARGE SCALE GENOMIC DNA]</scope>
    <source>
        <strain evidence="3 4">DSM 44598</strain>
    </source>
</reference>
<name>A0A840VXG2_9ACTN</name>
<organism evidence="3 4">
    <name type="scientific">Nocardiopsis metallicus</name>
    <dbReference type="NCBI Taxonomy" id="179819"/>
    <lineage>
        <taxon>Bacteria</taxon>
        <taxon>Bacillati</taxon>
        <taxon>Actinomycetota</taxon>
        <taxon>Actinomycetes</taxon>
        <taxon>Streptosporangiales</taxon>
        <taxon>Nocardiopsidaceae</taxon>
        <taxon>Nocardiopsis</taxon>
    </lineage>
</organism>
<dbReference type="Proteomes" id="UP000579647">
    <property type="component" value="Unassembled WGS sequence"/>
</dbReference>
<feature type="domain" description="DUF397" evidence="2">
    <location>
        <begin position="6"/>
        <end position="58"/>
    </location>
</feature>
<dbReference type="EMBL" id="JACHDO010000001">
    <property type="protein sequence ID" value="MBB5489049.1"/>
    <property type="molecule type" value="Genomic_DNA"/>
</dbReference>
<proteinExistence type="predicted"/>
<dbReference type="RefSeq" id="WP_184360655.1">
    <property type="nucleotide sequence ID" value="NZ_BAAAKM010000051.1"/>
</dbReference>
<evidence type="ECO:0000313" key="3">
    <source>
        <dbReference type="EMBL" id="MBB5489049.1"/>
    </source>
</evidence>
<comment type="caution">
    <text evidence="3">The sequence shown here is derived from an EMBL/GenBank/DDBJ whole genome shotgun (WGS) entry which is preliminary data.</text>
</comment>
<keyword evidence="4" id="KW-1185">Reference proteome</keyword>
<feature type="region of interest" description="Disordered" evidence="1">
    <location>
        <begin position="1"/>
        <end position="31"/>
    </location>
</feature>
<protein>
    <recommendedName>
        <fullName evidence="2">DUF397 domain-containing protein</fullName>
    </recommendedName>
</protein>
<evidence type="ECO:0000259" key="2">
    <source>
        <dbReference type="Pfam" id="PF04149"/>
    </source>
</evidence>
<evidence type="ECO:0000256" key="1">
    <source>
        <dbReference type="SAM" id="MobiDB-lite"/>
    </source>
</evidence>
<sequence>MGLSDDWKKSSYSHGNGGNCVEAHKTSNGAAMRDTQNRTLGFLEASETEWAALLGAVKGKAS</sequence>